<keyword evidence="2" id="KW-1185">Reference proteome</keyword>
<accession>A0ABR9D110</accession>
<sequence>MMNLHHAEKGATMLRTIGFHGSRAIVSILILLLFFGQALAATKAVPNWDGFVGQFVEHYFELHPSFAANAGRHEFDGKLPDWSAAGLARQSQWLKSQRELAAGYRDTSLKESERFQQNQLQAVIDEELFWLQSAKSPSKNPLFYSQALDPNFYLTRPYAPLAQRLQAFINYAANIPKVTAQIRANLKLPLPRSYIEVGKTIFTGLATFYEIDAKATFASVDNPSLQQQLNTVTPAAAKAMRELADWLEQQRATANDDFALGATRFRAMLKASEGVDIPLETLEKIGRADLDRNLAELKDACKQYAPEASLPDCVAKVEAQKPADGAVVEAGRQLILLKAFLTENNLLSIPGQEEAAVAETPPFKRWNSAYIDIPGPYEHALPSIYYVAPPDPAWSAAEQAAYVPSKANLLFISAHEVWPGHFLQHLHADRAASKLGQLFSNYAFSEGWAHYAEELMWEAGLNAGDAQTHIGQLLNALLRDVRFLSAIGLHTQGMTIEASEKMFRELAFRDPGTAKQQAARGTFDPGYLNYTLGKLMIRKLREDWSASRGGRAAWKSFHDTFLSYGAPPIPLIRQAMLGGNSGPAL</sequence>
<dbReference type="EMBL" id="JACXSS010000001">
    <property type="protein sequence ID" value="MBD9356819.1"/>
    <property type="molecule type" value="Genomic_DNA"/>
</dbReference>
<comment type="caution">
    <text evidence="1">The sequence shown here is derived from an EMBL/GenBank/DDBJ whole genome shotgun (WGS) entry which is preliminary data.</text>
</comment>
<dbReference type="Pfam" id="PF05960">
    <property type="entry name" value="DUF885"/>
    <property type="match status" value="1"/>
</dbReference>
<protein>
    <submittedName>
        <fullName evidence="1">DUF885 domain-containing protein</fullName>
    </submittedName>
</protein>
<name>A0ABR9D110_9GAMM</name>
<dbReference type="PANTHER" id="PTHR33361">
    <property type="entry name" value="GLR0591 PROTEIN"/>
    <property type="match status" value="1"/>
</dbReference>
<dbReference type="Proteomes" id="UP000652176">
    <property type="component" value="Unassembled WGS sequence"/>
</dbReference>
<reference evidence="1 2" key="1">
    <citation type="submission" date="2020-09" db="EMBL/GenBank/DDBJ databases">
        <title>Methylomonas albis sp. nov. and Methylomonas fluvii sp. nov.: Two cold-adapted methanotrophs from the River Elbe and an amended description of Methylovulum psychrotolerans strain Eb1.</title>
        <authorList>
            <person name="Bussmann I.K."/>
            <person name="Klings K.-W."/>
            <person name="Warnstedt J."/>
            <person name="Hoppert M."/>
            <person name="Saborowski A."/>
            <person name="Horn F."/>
            <person name="Liebner S."/>
        </authorList>
    </citation>
    <scope>NUCLEOTIDE SEQUENCE [LARGE SCALE GENOMIC DNA]</scope>
    <source>
        <strain evidence="1 2">EbA</strain>
    </source>
</reference>
<dbReference type="InterPro" id="IPR010281">
    <property type="entry name" value="DUF885"/>
</dbReference>
<gene>
    <name evidence="1" type="ORF">IE877_13155</name>
</gene>
<proteinExistence type="predicted"/>
<organism evidence="1 2">
    <name type="scientific">Methylomonas albis</name>
    <dbReference type="NCBI Taxonomy" id="1854563"/>
    <lineage>
        <taxon>Bacteria</taxon>
        <taxon>Pseudomonadati</taxon>
        <taxon>Pseudomonadota</taxon>
        <taxon>Gammaproteobacteria</taxon>
        <taxon>Methylococcales</taxon>
        <taxon>Methylococcaceae</taxon>
        <taxon>Methylomonas</taxon>
    </lineage>
</organism>
<evidence type="ECO:0000313" key="2">
    <source>
        <dbReference type="Proteomes" id="UP000652176"/>
    </source>
</evidence>
<evidence type="ECO:0000313" key="1">
    <source>
        <dbReference type="EMBL" id="MBD9356819.1"/>
    </source>
</evidence>
<dbReference type="PANTHER" id="PTHR33361:SF15">
    <property type="entry name" value="DUF885 FAMILY LIPOPROTEIN"/>
    <property type="match status" value="1"/>
</dbReference>